<comment type="caution">
    <text evidence="1">The sequence shown here is derived from an EMBL/GenBank/DDBJ whole genome shotgun (WGS) entry which is preliminary data.</text>
</comment>
<proteinExistence type="predicted"/>
<evidence type="ECO:0000313" key="2">
    <source>
        <dbReference type="Proteomes" id="UP000827872"/>
    </source>
</evidence>
<evidence type="ECO:0000313" key="1">
    <source>
        <dbReference type="EMBL" id="KAH8006085.1"/>
    </source>
</evidence>
<dbReference type="Proteomes" id="UP000827872">
    <property type="component" value="Linkage Group LG04"/>
</dbReference>
<protein>
    <submittedName>
        <fullName evidence="1">Uncharacterized protein</fullName>
    </submittedName>
</protein>
<reference evidence="1" key="1">
    <citation type="submission" date="2021-08" db="EMBL/GenBank/DDBJ databases">
        <title>The first chromosome-level gecko genome reveals the dynamic sex chromosomes of Neotropical dwarf geckos (Sphaerodactylidae: Sphaerodactylus).</title>
        <authorList>
            <person name="Pinto B.J."/>
            <person name="Keating S.E."/>
            <person name="Gamble T."/>
        </authorList>
    </citation>
    <scope>NUCLEOTIDE SEQUENCE</scope>
    <source>
        <strain evidence="1">TG3544</strain>
    </source>
</reference>
<accession>A0ACB8FME1</accession>
<dbReference type="EMBL" id="CM037617">
    <property type="protein sequence ID" value="KAH8006085.1"/>
    <property type="molecule type" value="Genomic_DNA"/>
</dbReference>
<gene>
    <name evidence="1" type="ORF">K3G42_031956</name>
</gene>
<organism evidence="1 2">
    <name type="scientific">Sphaerodactylus townsendi</name>
    <dbReference type="NCBI Taxonomy" id="933632"/>
    <lineage>
        <taxon>Eukaryota</taxon>
        <taxon>Metazoa</taxon>
        <taxon>Chordata</taxon>
        <taxon>Craniata</taxon>
        <taxon>Vertebrata</taxon>
        <taxon>Euteleostomi</taxon>
        <taxon>Lepidosauria</taxon>
        <taxon>Squamata</taxon>
        <taxon>Bifurcata</taxon>
        <taxon>Gekkota</taxon>
        <taxon>Sphaerodactylidae</taxon>
        <taxon>Sphaerodactylus</taxon>
    </lineage>
</organism>
<name>A0ACB8FME1_9SAUR</name>
<sequence length="193" mass="20895">MAEVSSLSLEHETQIFLDLFHQDGLVICARGLGIDRLLLRFLQLYSVPTGLVLVLNTSPAEEEFFIDQLRTHNGSPSSAIPIPSDLITASFVYKAHRIIESCQEALACGSIGRRTSRVSSKPSDNAASSALAFVNVESGDEESLCQEALPVAKVSRVTQKCTPFSCSTSRSGGTSREHDASHAGHPELEHWIS</sequence>
<keyword evidence="2" id="KW-1185">Reference proteome</keyword>